<dbReference type="RefSeq" id="XP_028535831.1">
    <property type="nucleotide sequence ID" value="XM_028678713.1"/>
</dbReference>
<dbReference type="AlphaFoldDB" id="A0A1J1HCW7"/>
<keyword evidence="1" id="KW-0479">Metal-binding</keyword>
<evidence type="ECO:0000259" key="4">
    <source>
        <dbReference type="PROSITE" id="PS52013"/>
    </source>
</evidence>
<comment type="similarity">
    <text evidence="1">Belongs to the peptidase M24A family. Methionine aminopeptidase type 1 subfamily.</text>
</comment>
<reference evidence="5 6" key="1">
    <citation type="submission" date="2015-04" db="EMBL/GenBank/DDBJ databases">
        <authorList>
            <consortium name="Pathogen Informatics"/>
        </authorList>
    </citation>
    <scope>NUCLEOTIDE SEQUENCE [LARGE SCALE GENOMIC DNA]</scope>
    <source>
        <strain evidence="5 6">SGS1</strain>
    </source>
</reference>
<evidence type="ECO:0000256" key="3">
    <source>
        <dbReference type="SAM" id="Phobius"/>
    </source>
</evidence>
<feature type="transmembrane region" description="Helical" evidence="3">
    <location>
        <begin position="240"/>
        <end position="265"/>
    </location>
</feature>
<dbReference type="KEGG" id="prel:PRELSG_1318300"/>
<dbReference type="Pfam" id="PF15801">
    <property type="entry name" value="zf-C6H2"/>
    <property type="match status" value="1"/>
</dbReference>
<keyword evidence="6" id="KW-1185">Reference proteome</keyword>
<proteinExistence type="inferred from homology"/>
<gene>
    <name evidence="5" type="ORF">PRELSG_1318300</name>
</gene>
<evidence type="ECO:0000256" key="1">
    <source>
        <dbReference type="PROSITE-ProRule" id="PRU01357"/>
    </source>
</evidence>
<organism evidence="5 6">
    <name type="scientific">Plasmodium relictum</name>
    <dbReference type="NCBI Taxonomy" id="85471"/>
    <lineage>
        <taxon>Eukaryota</taxon>
        <taxon>Sar</taxon>
        <taxon>Alveolata</taxon>
        <taxon>Apicomplexa</taxon>
        <taxon>Aconoidasida</taxon>
        <taxon>Haemosporida</taxon>
        <taxon>Plasmodiidae</taxon>
        <taxon>Plasmodium</taxon>
        <taxon>Plasmodium (Haemamoeba)</taxon>
    </lineage>
</organism>
<name>A0A1J1HCW7_PLARL</name>
<feature type="region of interest" description="Disordered" evidence="2">
    <location>
        <begin position="400"/>
        <end position="450"/>
    </location>
</feature>
<feature type="domain" description="C6H2-type" evidence="4">
    <location>
        <begin position="1"/>
        <end position="53"/>
    </location>
</feature>
<keyword evidence="3" id="KW-0472">Membrane</keyword>
<dbReference type="VEuPathDB" id="PlasmoDB:PRELSG_1318300"/>
<dbReference type="OMA" id="TSHLFYD"/>
<keyword evidence="1" id="KW-0863">Zinc-finger</keyword>
<evidence type="ECO:0000313" key="5">
    <source>
        <dbReference type="EMBL" id="CRH03824.1"/>
    </source>
</evidence>
<accession>A0A1J1HCW7</accession>
<dbReference type="InterPro" id="IPR031615">
    <property type="entry name" value="Zfn-C6H2"/>
</dbReference>
<keyword evidence="3" id="KW-1133">Transmembrane helix</keyword>
<dbReference type="OrthoDB" id="3209743at2759"/>
<feature type="compositionally biased region" description="Polar residues" evidence="2">
    <location>
        <begin position="426"/>
        <end position="444"/>
    </location>
</feature>
<evidence type="ECO:0000256" key="2">
    <source>
        <dbReference type="SAM" id="MobiDB-lite"/>
    </source>
</evidence>
<dbReference type="EMBL" id="LN835308">
    <property type="protein sequence ID" value="CRH03824.1"/>
    <property type="molecule type" value="Genomic_DNA"/>
</dbReference>
<feature type="compositionally biased region" description="Polar residues" evidence="2">
    <location>
        <begin position="400"/>
        <end position="418"/>
    </location>
</feature>
<evidence type="ECO:0000313" key="6">
    <source>
        <dbReference type="Proteomes" id="UP000220158"/>
    </source>
</evidence>
<dbReference type="GO" id="GO:0008270">
    <property type="term" value="F:zinc ion binding"/>
    <property type="evidence" value="ECO:0007669"/>
    <property type="project" value="UniProtKB-KW"/>
</dbReference>
<dbReference type="PROSITE" id="PS52013">
    <property type="entry name" value="ZF_C6H2"/>
    <property type="match status" value="1"/>
</dbReference>
<sequence length="592" mass="69927">MTICSGCGIVSDTTICCPICLKHNKKIFYCSQECYEKNYKDHKKFHYFIKIISNEEIYNKINEKNTTDVNGNLPVVILSNENESENNRNDKIKVFQNEKNSLDEKVLVNEYNSAPVKDHVETNIFNNKRYKNGKNGTFESKDRKKNYNKYKNITNDYLLNDKEESYSKNYLKKIPYKSKISYITNMISYLFSNKYNLILPYYNDMDLKHGKNDFKNSKIKNKLTDNQIIELKKKLRMKKILQLIILFILISVIVILSTFMFSFILESSHKKMQVNHKNLSNKQDTNKNSDITELKQYIKVIENLRKEINEIKEVLYMHNIYINKNFNLSNSYNIFNNFNKIKPSISSHHNKKITDKSSSLTSHLYYDNSYSNENYSKINNEDDNSTLKQYHYDVNDINELNSTDNKNINKDNYNPSIEISEETNSSDDNTEHTLSNHLENSFNTNEKKSDINKIQEENISNEEIDKHNNQNFLMENQLYNENNNNFIKNHKPSNEYEEATISNRIVNEEKIINSSSIGNNNKIKNEILDNKNIQNENLIYNHEMKEKHKKGSSKIEENEIDKSNRMNIIETDENLERKIMNSKLSKKKQKTI</sequence>
<protein>
    <recommendedName>
        <fullName evidence="4">C6H2-type domain-containing protein</fullName>
    </recommendedName>
</protein>
<dbReference type="Proteomes" id="UP000220158">
    <property type="component" value="Chromosome 13"/>
</dbReference>
<keyword evidence="1" id="KW-0862">Zinc</keyword>
<keyword evidence="3" id="KW-0812">Transmembrane</keyword>
<dbReference type="GeneID" id="39738116"/>